<dbReference type="EMBL" id="JBHULZ010000026">
    <property type="protein sequence ID" value="MFD2697750.1"/>
    <property type="molecule type" value="Genomic_DNA"/>
</dbReference>
<dbReference type="Proteomes" id="UP001597357">
    <property type="component" value="Unassembled WGS sequence"/>
</dbReference>
<feature type="domain" description="DUF58" evidence="1">
    <location>
        <begin position="159"/>
        <end position="324"/>
    </location>
</feature>
<protein>
    <submittedName>
        <fullName evidence="2">DUF58 domain-containing protein</fullName>
    </submittedName>
</protein>
<dbReference type="RefSeq" id="WP_379046173.1">
    <property type="nucleotide sequence ID" value="NZ_JBHULZ010000026.1"/>
</dbReference>
<name>A0ABW5SDN6_9FLAO</name>
<reference evidence="3" key="1">
    <citation type="journal article" date="2019" name="Int. J. Syst. Evol. Microbiol.">
        <title>The Global Catalogue of Microorganisms (GCM) 10K type strain sequencing project: providing services to taxonomists for standard genome sequencing and annotation.</title>
        <authorList>
            <consortium name="The Broad Institute Genomics Platform"/>
            <consortium name="The Broad Institute Genome Sequencing Center for Infectious Disease"/>
            <person name="Wu L."/>
            <person name="Ma J."/>
        </authorList>
    </citation>
    <scope>NUCLEOTIDE SEQUENCE [LARGE SCALE GENOMIC DNA]</scope>
    <source>
        <strain evidence="3">KCTC 42255</strain>
    </source>
</reference>
<dbReference type="Pfam" id="PF01882">
    <property type="entry name" value="DUF58"/>
    <property type="match status" value="1"/>
</dbReference>
<dbReference type="InterPro" id="IPR036465">
    <property type="entry name" value="vWFA_dom_sf"/>
</dbReference>
<comment type="caution">
    <text evidence="2">The sequence shown here is derived from an EMBL/GenBank/DDBJ whole genome shotgun (WGS) entry which is preliminary data.</text>
</comment>
<dbReference type="PANTHER" id="PTHR33608">
    <property type="entry name" value="BLL2464 PROTEIN"/>
    <property type="match status" value="1"/>
</dbReference>
<dbReference type="InterPro" id="IPR002881">
    <property type="entry name" value="DUF58"/>
</dbReference>
<dbReference type="Gene3D" id="3.40.50.410">
    <property type="entry name" value="von Willebrand factor, type A domain"/>
    <property type="match status" value="1"/>
</dbReference>
<organism evidence="2 3">
    <name type="scientific">Mesonia sediminis</name>
    <dbReference type="NCBI Taxonomy" id="1703946"/>
    <lineage>
        <taxon>Bacteria</taxon>
        <taxon>Pseudomonadati</taxon>
        <taxon>Bacteroidota</taxon>
        <taxon>Flavobacteriia</taxon>
        <taxon>Flavobacteriales</taxon>
        <taxon>Flavobacteriaceae</taxon>
        <taxon>Mesonia</taxon>
    </lineage>
</organism>
<accession>A0ABW5SDN6</accession>
<sequence>MIVLTDGLLHYQGHNSIEAKRLLSDKLSNGDINKVQIKIKSLYSFKINISVIDEIPFQFQKRDFYEQVEIGPKEHIFLNYSLLPTQRGVYKFGAINIFVVSPIGLIKKRFRFAQNQTVKVYPSIQQMKKYDFIALQSKYAHLGLKKIRRIGHTLEFEQIKEYVIGDDIRSINWKATAKQDQIMVNQYQDEKSQPVYCVIDTSRVMKMPFSGLQLLDYAINSSLALSNIALKKKDKVGLITYEDKIKVNLPAKNTKQQLQQILERLYGINTNFRDSDISALYAHISRKINQRSLLLMYTNFEHISALERQLPYLKALNKKHVLVVIFFNNSELHKFQKIRALNLGEIYEQTIAAQFIQEKKQMQIELTKHGIQCILTNPQNLSINTINKYLEIKAKHLL</sequence>
<gene>
    <name evidence="2" type="ORF">ACFSQ0_07070</name>
</gene>
<keyword evidence="3" id="KW-1185">Reference proteome</keyword>
<evidence type="ECO:0000313" key="3">
    <source>
        <dbReference type="Proteomes" id="UP001597357"/>
    </source>
</evidence>
<dbReference type="SUPFAM" id="SSF53300">
    <property type="entry name" value="vWA-like"/>
    <property type="match status" value="1"/>
</dbReference>
<evidence type="ECO:0000313" key="2">
    <source>
        <dbReference type="EMBL" id="MFD2697750.1"/>
    </source>
</evidence>
<evidence type="ECO:0000259" key="1">
    <source>
        <dbReference type="Pfam" id="PF01882"/>
    </source>
</evidence>
<proteinExistence type="predicted"/>
<dbReference type="PANTHER" id="PTHR33608:SF3">
    <property type="entry name" value="SLR2013 PROTEIN"/>
    <property type="match status" value="1"/>
</dbReference>